<dbReference type="AlphaFoldDB" id="A0A8J7NY47"/>
<gene>
    <name evidence="3" type="primary">Depdc7</name>
    <name evidence="3" type="ORF">GTO95_0014663</name>
</gene>
<dbReference type="PANTHER" id="PTHR16206:SF10">
    <property type="entry name" value="DEP DOMAIN-CONTAINING PROTEIN 4"/>
    <property type="match status" value="1"/>
</dbReference>
<feature type="non-terminal residue" evidence="3">
    <location>
        <position position="1"/>
    </location>
</feature>
<feature type="domain" description="DEP" evidence="2">
    <location>
        <begin position="21"/>
        <end position="111"/>
    </location>
</feature>
<dbReference type="PANTHER" id="PTHR16206">
    <property type="entry name" value="DEP DOMAIN-CONTAINING"/>
    <property type="match status" value="1"/>
</dbReference>
<dbReference type="CDD" id="cd04405">
    <property type="entry name" value="RhoGAP_BRCC3-like"/>
    <property type="match status" value="1"/>
</dbReference>
<dbReference type="SMART" id="SM00049">
    <property type="entry name" value="DEP"/>
    <property type="match status" value="1"/>
</dbReference>
<proteinExistence type="predicted"/>
<feature type="non-terminal residue" evidence="3">
    <location>
        <position position="498"/>
    </location>
</feature>
<dbReference type="InterPro" id="IPR036390">
    <property type="entry name" value="WH_DNA-bd_sf"/>
</dbReference>
<comment type="caution">
    <text evidence="3">The sequence shown here is derived from an EMBL/GenBank/DDBJ whole genome shotgun (WGS) entry which is preliminary data.</text>
</comment>
<evidence type="ECO:0000256" key="1">
    <source>
        <dbReference type="SAM" id="MobiDB-lite"/>
    </source>
</evidence>
<dbReference type="Pfam" id="PF00610">
    <property type="entry name" value="DEP"/>
    <property type="match status" value="1"/>
</dbReference>
<dbReference type="PROSITE" id="PS50186">
    <property type="entry name" value="DEP"/>
    <property type="match status" value="1"/>
</dbReference>
<protein>
    <submittedName>
        <fullName evidence="3">DEPD7 protein</fullName>
    </submittedName>
</protein>
<accession>A0A8J7NY47</accession>
<keyword evidence="4" id="KW-1185">Reference proteome</keyword>
<dbReference type="Gene3D" id="1.10.10.10">
    <property type="entry name" value="Winged helix-like DNA-binding domain superfamily/Winged helix DNA-binding domain"/>
    <property type="match status" value="1"/>
</dbReference>
<sequence length="498" mass="56200">RAALAGPFRATQLWGNIIHALQTQVEVRRRRQHLRTHSGCFAGSDAVDVVLSHLMQSACFRSSAVSRLQAARLCQALMESRVFEPVGTRLFHRDKEPAFEDTSSSLYRFLDGDAGTPSTDEPGGKKKKIPRLEQVTTIPNPLALESSDRRIEKLLQSINLRPTVPSNARPEPPAMVLPKTVVAEVWKQQTLLHLLQIVDLPFLDGVLQSPVKAEQPRAAPSRGCADLVISNTCVEREVTQSLDLRRLDMWLMAAIDCLEYFPDQMIVAAGEHLSQQCADGHEREHMQKKLLFDTISKYYGQEREPLLTSHYVDIHTGIVELLERGKGERALQASQLCLKLLEPNVRDELRRLLAFMAEAAEPEGYRLQKQHDNRTVVCRTFLKAIVQKKSLSKTQAEQLVLFLMETHTELFKTPTSLITTVGKKLQSLQQGRDPDSTAAFTYCEQLTPEQYEEQGLQATVKQLQLLVRDIEHSASLPAKEKDRLVKELQKHHPSALLH</sequence>
<evidence type="ECO:0000313" key="4">
    <source>
        <dbReference type="Proteomes" id="UP000736164"/>
    </source>
</evidence>
<evidence type="ECO:0000313" key="3">
    <source>
        <dbReference type="EMBL" id="MBN3321987.1"/>
    </source>
</evidence>
<reference evidence="3" key="1">
    <citation type="journal article" date="2021" name="Cell">
        <title>Tracing the genetic footprints of vertebrate landing in non-teleost ray-finned fishes.</title>
        <authorList>
            <person name="Bi X."/>
            <person name="Wang K."/>
            <person name="Yang L."/>
            <person name="Pan H."/>
            <person name="Jiang H."/>
            <person name="Wei Q."/>
            <person name="Fang M."/>
            <person name="Yu H."/>
            <person name="Zhu C."/>
            <person name="Cai Y."/>
            <person name="He Y."/>
            <person name="Gan X."/>
            <person name="Zeng H."/>
            <person name="Yu D."/>
            <person name="Zhu Y."/>
            <person name="Jiang H."/>
            <person name="Qiu Q."/>
            <person name="Yang H."/>
            <person name="Zhang Y.E."/>
            <person name="Wang W."/>
            <person name="Zhu M."/>
            <person name="He S."/>
            <person name="Zhang G."/>
        </authorList>
    </citation>
    <scope>NUCLEOTIDE SEQUENCE</scope>
    <source>
        <strain evidence="3">Allg_001</strain>
    </source>
</reference>
<feature type="region of interest" description="Disordered" evidence="1">
    <location>
        <begin position="110"/>
        <end position="130"/>
    </location>
</feature>
<dbReference type="Proteomes" id="UP000736164">
    <property type="component" value="Unassembled WGS sequence"/>
</dbReference>
<dbReference type="SUPFAM" id="SSF46785">
    <property type="entry name" value="Winged helix' DNA-binding domain"/>
    <property type="match status" value="1"/>
</dbReference>
<dbReference type="GO" id="GO:0035556">
    <property type="term" value="P:intracellular signal transduction"/>
    <property type="evidence" value="ECO:0007669"/>
    <property type="project" value="InterPro"/>
</dbReference>
<dbReference type="InterPro" id="IPR000591">
    <property type="entry name" value="DEP_dom"/>
</dbReference>
<organism evidence="3 4">
    <name type="scientific">Atractosteus spatula</name>
    <name type="common">Alligator gar</name>
    <name type="synonym">Lepisosteus spatula</name>
    <dbReference type="NCBI Taxonomy" id="7917"/>
    <lineage>
        <taxon>Eukaryota</taxon>
        <taxon>Metazoa</taxon>
        <taxon>Chordata</taxon>
        <taxon>Craniata</taxon>
        <taxon>Vertebrata</taxon>
        <taxon>Euteleostomi</taxon>
        <taxon>Actinopterygii</taxon>
        <taxon>Neopterygii</taxon>
        <taxon>Holostei</taxon>
        <taxon>Semionotiformes</taxon>
        <taxon>Lepisosteidae</taxon>
        <taxon>Atractosteus</taxon>
    </lineage>
</organism>
<dbReference type="InterPro" id="IPR036388">
    <property type="entry name" value="WH-like_DNA-bd_sf"/>
</dbReference>
<dbReference type="CDD" id="cd04446">
    <property type="entry name" value="DEP_DEPDC4"/>
    <property type="match status" value="1"/>
</dbReference>
<evidence type="ECO:0000259" key="2">
    <source>
        <dbReference type="PROSITE" id="PS50186"/>
    </source>
</evidence>
<dbReference type="EMBL" id="JAAWVO010057697">
    <property type="protein sequence ID" value="MBN3321987.1"/>
    <property type="molecule type" value="Genomic_DNA"/>
</dbReference>
<name>A0A8J7NY47_ATRSP</name>